<keyword evidence="4" id="KW-1185">Reference proteome</keyword>
<feature type="domain" description="F-box" evidence="2">
    <location>
        <begin position="781"/>
        <end position="813"/>
    </location>
</feature>
<accession>A0A0E0K748</accession>
<feature type="compositionally biased region" description="Basic residues" evidence="1">
    <location>
        <begin position="763"/>
        <end position="773"/>
    </location>
</feature>
<evidence type="ECO:0000256" key="1">
    <source>
        <dbReference type="SAM" id="MobiDB-lite"/>
    </source>
</evidence>
<dbReference type="HOGENOM" id="CLU_249470_0_0_1"/>
<dbReference type="InterPro" id="IPR036047">
    <property type="entry name" value="F-box-like_dom_sf"/>
</dbReference>
<evidence type="ECO:0000313" key="3">
    <source>
        <dbReference type="EnsemblPlants" id="OPUNC02G35140.1"/>
    </source>
</evidence>
<dbReference type="InterPro" id="IPR032675">
    <property type="entry name" value="LRR_dom_sf"/>
</dbReference>
<dbReference type="OMA" id="HLECITV"/>
<evidence type="ECO:0000259" key="2">
    <source>
        <dbReference type="PROSITE" id="PS50181"/>
    </source>
</evidence>
<proteinExistence type="predicted"/>
<dbReference type="Pfam" id="PF23622">
    <property type="entry name" value="LRR_At1g61320_AtMIF1"/>
    <property type="match status" value="2"/>
</dbReference>
<sequence length="1245" mass="141758">MKNKKGSRRNRNRGTGEVLVVDRFTKLPDDLLLNILDRLNTPDAVRTCLLSKRTIHLRHLLPNLQIWINSFVPDCGYATLKDTIPMNAAVADATENLLSFRRQDIALRQLSIGFYLRYYDCLTIGKAVARAMAIHNLHSAEFIILTQKPPLYSTSDECRRNGKELMTFFGACTDAFAGLTRLHLSNLKLGEADIPNILATCKQLEYLQLAVCQTDDSVLQLQLEHPRLVELDISTANIELVELNSLPNLKRLVFSVWVCPQEPLSFGNVPLLSSLSLTNVAMRWQKVIRLSQFLANITFIKDLHLNFLSEKIWVHPECPELLAPVLQNLQVLNLDELPGECDIAWTRFFLEAAPSLKEMCITVRDHWCDIETDKVEREEQGYCDKTNVEWESSAPDGFRHYNLVKLTIYGFQPNENFTGYIRHIMEAAVNLEDISLYDRKVEDCCEELDPKIKVAPSRYPQTIEEQELLRKQITEGLVMASPHLTGEANVLLKYHQGIGVQSLIGGTRYFMRIHALVQAMEFGFWHSFANKGGIFLFLPPCLIKRSSTQWLQGDLAGNGDQTPQLRTTMAEEIRNREVLGTERIRGGVTSRGVNLCLPIQGYAFDECGISPLTVKTLTDAGSTLTTYHLVIPFDICDLSERVITETFINQEVTPHSSLYTTTRELAIQLSAEASVLLKYHAVQSLIGGTRFKRDQRRLESNTCQLRWNSSISLCHMSCIFIWFIAFSKNILIRKLTIRIAKGNNTPDSDLIYQRPDSDISSMKNKKGSRRNRNKSAAAREVDRLTKLPDEVLLNILDRLNTPDAIRTCLLSKRTLHLRHLLSHFVISAGSFFPRSRFVSWPRIIQANIAVADATDNVLNFRSQHIPLRRLSICFYLRYYDCLTIGKAVAQAMATHNLIDSVEFIILTELLPECYTVDDLRRNGKQFMNFLGAYPDAFAGLTRLFIQNLRLAEADIPTILTTCRRLQYLRLSVCDTEDSVLQLQLEHPRLVELDIYNAGLHLVELSSLPNLKRLISPGEPLSFGNVPMLSSLSLSNVSVGYQEVIRLSHFLANVPSISDLHLNFASEKIWVQPECPKLLAPVLQNLQVLNLDKLPEGCDIAWTRFFLEAAPNLKEMSITVWDHWCDIEKDSVQREELGYCDKTNVEWLSSQPDGFKHHNLVKLTIYGFQPDDNFIGYIRCMMETAVNLEKISLYGRKFSRCCCDLDPKIKVAPSRYPRTIKQQKLVRRKITEGFGIASSDIIRFRS</sequence>
<dbReference type="SUPFAM" id="SSF81383">
    <property type="entry name" value="F-box domain"/>
    <property type="match status" value="2"/>
</dbReference>
<reference evidence="3" key="2">
    <citation type="submission" date="2018-05" db="EMBL/GenBank/DDBJ databases">
        <title>OpunRS2 (Oryza punctata Reference Sequence Version 2).</title>
        <authorList>
            <person name="Zhang J."/>
            <person name="Kudrna D."/>
            <person name="Lee S."/>
            <person name="Talag J."/>
            <person name="Welchert J."/>
            <person name="Wing R.A."/>
        </authorList>
    </citation>
    <scope>NUCLEOTIDE SEQUENCE [LARGE SCALE GENOMIC DNA]</scope>
</reference>
<dbReference type="Proteomes" id="UP000026962">
    <property type="component" value="Chromosome 2"/>
</dbReference>
<dbReference type="AlphaFoldDB" id="A0A0E0K748"/>
<dbReference type="InterPro" id="IPR044997">
    <property type="entry name" value="F-box_plant"/>
</dbReference>
<dbReference type="Gene3D" id="3.80.10.10">
    <property type="entry name" value="Ribonuclease Inhibitor"/>
    <property type="match status" value="3"/>
</dbReference>
<dbReference type="PANTHER" id="PTHR32153">
    <property type="entry name" value="OJ000223_09.16 PROTEIN"/>
    <property type="match status" value="1"/>
</dbReference>
<reference evidence="3" key="1">
    <citation type="submission" date="2015-04" db="UniProtKB">
        <authorList>
            <consortium name="EnsemblPlants"/>
        </authorList>
    </citation>
    <scope>IDENTIFICATION</scope>
</reference>
<feature type="region of interest" description="Disordered" evidence="1">
    <location>
        <begin position="750"/>
        <end position="775"/>
    </location>
</feature>
<dbReference type="eggNOG" id="KOG0342">
    <property type="taxonomic scope" value="Eukaryota"/>
</dbReference>
<dbReference type="InterPro" id="IPR001810">
    <property type="entry name" value="F-box_dom"/>
</dbReference>
<dbReference type="Pfam" id="PF00646">
    <property type="entry name" value="F-box"/>
    <property type="match status" value="2"/>
</dbReference>
<dbReference type="SMART" id="SM00256">
    <property type="entry name" value="FBOX"/>
    <property type="match status" value="2"/>
</dbReference>
<dbReference type="Gramene" id="OPUNC02G35140.1">
    <property type="protein sequence ID" value="OPUNC02G35140.1"/>
    <property type="gene ID" value="OPUNC02G35140"/>
</dbReference>
<organism evidence="3">
    <name type="scientific">Oryza punctata</name>
    <name type="common">Red rice</name>
    <dbReference type="NCBI Taxonomy" id="4537"/>
    <lineage>
        <taxon>Eukaryota</taxon>
        <taxon>Viridiplantae</taxon>
        <taxon>Streptophyta</taxon>
        <taxon>Embryophyta</taxon>
        <taxon>Tracheophyta</taxon>
        <taxon>Spermatophyta</taxon>
        <taxon>Magnoliopsida</taxon>
        <taxon>Liliopsida</taxon>
        <taxon>Poales</taxon>
        <taxon>Poaceae</taxon>
        <taxon>BOP clade</taxon>
        <taxon>Oryzoideae</taxon>
        <taxon>Oryzeae</taxon>
        <taxon>Oryzinae</taxon>
        <taxon>Oryza</taxon>
    </lineage>
</organism>
<evidence type="ECO:0000313" key="4">
    <source>
        <dbReference type="Proteomes" id="UP000026962"/>
    </source>
</evidence>
<dbReference type="InterPro" id="IPR055357">
    <property type="entry name" value="LRR_At1g61320_AtMIF1"/>
</dbReference>
<protein>
    <recommendedName>
        <fullName evidence="2">F-box domain-containing protein</fullName>
    </recommendedName>
</protein>
<dbReference type="EnsemblPlants" id="OPUNC02G35140.1">
    <property type="protein sequence ID" value="OPUNC02G35140.1"/>
    <property type="gene ID" value="OPUNC02G35140"/>
</dbReference>
<dbReference type="STRING" id="4537.A0A0E0K748"/>
<dbReference type="PROSITE" id="PS50181">
    <property type="entry name" value="FBOX"/>
    <property type="match status" value="2"/>
</dbReference>
<name>A0A0E0K748_ORYPU</name>
<dbReference type="SUPFAM" id="SSF52047">
    <property type="entry name" value="RNI-like"/>
    <property type="match status" value="2"/>
</dbReference>
<feature type="domain" description="F-box" evidence="2">
    <location>
        <begin position="21"/>
        <end position="70"/>
    </location>
</feature>